<accession>A0AAD9ZTH1</accession>
<sequence>MPIVYELMCVMKDAVKQQRESKRVLNIIQDRWDKMLNHPLHAAAYYLNPKYQYIDNIEDNSDLLKAIHNVYTQLDTEAIGIANFGNEDDDEGNHDPHIASHTRDIGINVEQVIREEVGVDRRVIVSSSSDNQHTSDENSEGKDDGDDGDGGDEARD</sequence>
<feature type="compositionally biased region" description="Acidic residues" evidence="1">
    <location>
        <begin position="143"/>
        <end position="156"/>
    </location>
</feature>
<dbReference type="InterPro" id="IPR012337">
    <property type="entry name" value="RNaseH-like_sf"/>
</dbReference>
<proteinExistence type="predicted"/>
<dbReference type="AlphaFoldDB" id="A0AAD9ZTH1"/>
<gene>
    <name evidence="2" type="ORF">Dsin_029207</name>
</gene>
<evidence type="ECO:0000256" key="1">
    <source>
        <dbReference type="SAM" id="MobiDB-lite"/>
    </source>
</evidence>
<organism evidence="2 3">
    <name type="scientific">Dipteronia sinensis</name>
    <dbReference type="NCBI Taxonomy" id="43782"/>
    <lineage>
        <taxon>Eukaryota</taxon>
        <taxon>Viridiplantae</taxon>
        <taxon>Streptophyta</taxon>
        <taxon>Embryophyta</taxon>
        <taxon>Tracheophyta</taxon>
        <taxon>Spermatophyta</taxon>
        <taxon>Magnoliopsida</taxon>
        <taxon>eudicotyledons</taxon>
        <taxon>Gunneridae</taxon>
        <taxon>Pentapetalae</taxon>
        <taxon>rosids</taxon>
        <taxon>malvids</taxon>
        <taxon>Sapindales</taxon>
        <taxon>Sapindaceae</taxon>
        <taxon>Hippocastanoideae</taxon>
        <taxon>Acereae</taxon>
        <taxon>Dipteronia</taxon>
    </lineage>
</organism>
<name>A0AAD9ZTH1_9ROSI</name>
<feature type="compositionally biased region" description="Basic and acidic residues" evidence="1">
    <location>
        <begin position="133"/>
        <end position="142"/>
    </location>
</feature>
<reference evidence="2" key="1">
    <citation type="journal article" date="2023" name="Plant J.">
        <title>Genome sequences and population genomics provide insights into the demographic history, inbreeding, and mutation load of two 'living fossil' tree species of Dipteronia.</title>
        <authorList>
            <person name="Feng Y."/>
            <person name="Comes H.P."/>
            <person name="Chen J."/>
            <person name="Zhu S."/>
            <person name="Lu R."/>
            <person name="Zhang X."/>
            <person name="Li P."/>
            <person name="Qiu J."/>
            <person name="Olsen K.M."/>
            <person name="Qiu Y."/>
        </authorList>
    </citation>
    <scope>NUCLEOTIDE SEQUENCE</scope>
    <source>
        <strain evidence="2">NBL</strain>
    </source>
</reference>
<protein>
    <submittedName>
        <fullName evidence="2">Uncharacterized protein</fullName>
    </submittedName>
</protein>
<dbReference type="EMBL" id="JANJYJ010000009">
    <property type="protein sequence ID" value="KAK3189646.1"/>
    <property type="molecule type" value="Genomic_DNA"/>
</dbReference>
<dbReference type="Proteomes" id="UP001281410">
    <property type="component" value="Unassembled WGS sequence"/>
</dbReference>
<comment type="caution">
    <text evidence="2">The sequence shown here is derived from an EMBL/GenBank/DDBJ whole genome shotgun (WGS) entry which is preliminary data.</text>
</comment>
<evidence type="ECO:0000313" key="3">
    <source>
        <dbReference type="Proteomes" id="UP001281410"/>
    </source>
</evidence>
<keyword evidence="3" id="KW-1185">Reference proteome</keyword>
<evidence type="ECO:0000313" key="2">
    <source>
        <dbReference type="EMBL" id="KAK3189646.1"/>
    </source>
</evidence>
<dbReference type="SUPFAM" id="SSF53098">
    <property type="entry name" value="Ribonuclease H-like"/>
    <property type="match status" value="1"/>
</dbReference>
<feature type="region of interest" description="Disordered" evidence="1">
    <location>
        <begin position="121"/>
        <end position="156"/>
    </location>
</feature>